<accession>A0A6H5I874</accession>
<evidence type="ECO:0000256" key="4">
    <source>
        <dbReference type="SAM" id="MobiDB-lite"/>
    </source>
</evidence>
<dbReference type="InterPro" id="IPR036612">
    <property type="entry name" value="KH_dom_type_1_sf"/>
</dbReference>
<feature type="compositionally biased region" description="Low complexity" evidence="4">
    <location>
        <begin position="787"/>
        <end position="802"/>
    </location>
</feature>
<dbReference type="SUPFAM" id="SSF54791">
    <property type="entry name" value="Eukaryotic type KH-domain (KH-domain type I)"/>
    <property type="match status" value="1"/>
</dbReference>
<dbReference type="Gene3D" id="3.30.1370.10">
    <property type="entry name" value="K Homology domain, type 1"/>
    <property type="match status" value="1"/>
</dbReference>
<dbReference type="Pfam" id="PF16544">
    <property type="entry name" value="STAR_dimer"/>
    <property type="match status" value="1"/>
</dbReference>
<feature type="compositionally biased region" description="Basic residues" evidence="4">
    <location>
        <begin position="774"/>
        <end position="784"/>
    </location>
</feature>
<evidence type="ECO:0000313" key="7">
    <source>
        <dbReference type="Proteomes" id="UP000479190"/>
    </source>
</evidence>
<feature type="domain" description="K Homology" evidence="5">
    <location>
        <begin position="548"/>
        <end position="644"/>
    </location>
</feature>
<feature type="compositionally biased region" description="Basic and acidic residues" evidence="4">
    <location>
        <begin position="811"/>
        <end position="822"/>
    </location>
</feature>
<evidence type="ECO:0000256" key="3">
    <source>
        <dbReference type="PROSITE-ProRule" id="PRU00117"/>
    </source>
</evidence>
<evidence type="ECO:0000313" key="6">
    <source>
        <dbReference type="EMBL" id="CAB0033395.1"/>
    </source>
</evidence>
<dbReference type="Proteomes" id="UP000479190">
    <property type="component" value="Unassembled WGS sequence"/>
</dbReference>
<dbReference type="GO" id="GO:0048024">
    <property type="term" value="P:regulation of mRNA splicing, via spliceosome"/>
    <property type="evidence" value="ECO:0007669"/>
    <property type="project" value="TreeGrafter"/>
</dbReference>
<dbReference type="PANTHER" id="PTHR11208:SF125">
    <property type="entry name" value="KH DOMAIN-CONTAINING RNA-BINDING PROTEIN QKI"/>
    <property type="match status" value="1"/>
</dbReference>
<dbReference type="OrthoDB" id="6777263at2759"/>
<dbReference type="SMART" id="SM00322">
    <property type="entry name" value="KH"/>
    <property type="match status" value="1"/>
</dbReference>
<dbReference type="InterPro" id="IPR055256">
    <property type="entry name" value="KH_1_KHDC4/BBP-like"/>
</dbReference>
<dbReference type="InterPro" id="IPR045071">
    <property type="entry name" value="BBP-like"/>
</dbReference>
<dbReference type="PROSITE" id="PS50084">
    <property type="entry name" value="KH_TYPE_1"/>
    <property type="match status" value="1"/>
</dbReference>
<protein>
    <recommendedName>
        <fullName evidence="5">K Homology domain-containing protein</fullName>
    </recommendedName>
</protein>
<keyword evidence="2 3" id="KW-0694">RNA-binding</keyword>
<dbReference type="Gene3D" id="1.20.5.4010">
    <property type="match status" value="1"/>
</dbReference>
<dbReference type="EMBL" id="CADCXV010000708">
    <property type="protein sequence ID" value="CAB0033395.1"/>
    <property type="molecule type" value="Genomic_DNA"/>
</dbReference>
<reference evidence="6 7" key="1">
    <citation type="submission" date="2020-02" db="EMBL/GenBank/DDBJ databases">
        <authorList>
            <person name="Ferguson B K."/>
        </authorList>
    </citation>
    <scope>NUCLEOTIDE SEQUENCE [LARGE SCALE GENOMIC DNA]</scope>
</reference>
<keyword evidence="7" id="KW-1185">Reference proteome</keyword>
<organism evidence="6 7">
    <name type="scientific">Trichogramma brassicae</name>
    <dbReference type="NCBI Taxonomy" id="86971"/>
    <lineage>
        <taxon>Eukaryota</taxon>
        <taxon>Metazoa</taxon>
        <taxon>Ecdysozoa</taxon>
        <taxon>Arthropoda</taxon>
        <taxon>Hexapoda</taxon>
        <taxon>Insecta</taxon>
        <taxon>Pterygota</taxon>
        <taxon>Neoptera</taxon>
        <taxon>Endopterygota</taxon>
        <taxon>Hymenoptera</taxon>
        <taxon>Apocrita</taxon>
        <taxon>Proctotrupomorpha</taxon>
        <taxon>Chalcidoidea</taxon>
        <taxon>Trichogrammatidae</taxon>
        <taxon>Trichogramma</taxon>
    </lineage>
</organism>
<sequence>MKPSESRHNCVPVDSYTTWSGSTPTRYREASILKIYIRARAATIKTCIRASTTAYTRQRRDREKKSCVTHTRRHINKIIRKASFNAFVVDQGTHMYMKMSDQMNNSTTQSIADYLSQLLKDRKQLVAFPSVFIHVERLLDEVTLCRAAAHAIRRRSERAPETEPILKWTFDLETAAIRPIQQLLPVCTANSSRESYTDAIIFSLPAQCADETKKKKKDSARNFINKHLAAGVHACISTYNADKYRVQVLPRAPARLEYVSSLAVHASVNWHRRATLLLHEQHTMIRHTCARAFKFYYCMYNDRSGIYRIAAVAAAAPYNARNSAFRFSCAPLEARAIVSCRSRVQAALHVQSDDDDDPPTRAKFGAQEGVGRSPLVARAAVPIRNDDRDCTIIVDTLAVEYIYNEHITTRSLKTLYKVYCKHARLCIMLLVIFLGRLHRVGAPRNESRAKRFWPRNSITHPLCIGISMRRYLNMSVAAAATATNRQFHLGALHLTARTYLFIHNTRSSISSSHVNSYLQIAKVRASLFQISGVKKEPLALPEAEGEVTTLTEKVYVPVKEHPDRERARETLLCKHRCITNRARAAPRPAAAAAAAFNFVGRILGPRGMTAKQLEQETGCKIMVRGKGSMRDKKKKKRHEYREDNQASVLTHIPSCTRYNRRVYARVQQKCSMYTQRELRCIIIGGTKQRQAKLGASDGRAPRAAHGRGHGESRHPQTGPRRRGSQEASDTRSSRWRGRAQEATAHGARHHQRHLQRLEYQSRDCIGLRHRSLRRGVEARRRRRRGDAAPSARSGQPDEAAQRAARRPAHPVAEDIRAHDRRLAAQRLGPGPGVDPLRRRSARHPVRALRRLRQLRGADQHAHPAHGVRHGRSLWWVVRSLTLSSK</sequence>
<evidence type="ECO:0000259" key="5">
    <source>
        <dbReference type="SMART" id="SM00322"/>
    </source>
</evidence>
<gene>
    <name evidence="6" type="ORF">TBRA_LOCUS5306</name>
</gene>
<dbReference type="Pfam" id="PF22675">
    <property type="entry name" value="KH-I_KHDC4-BBP"/>
    <property type="match status" value="1"/>
</dbReference>
<feature type="region of interest" description="Disordered" evidence="4">
    <location>
        <begin position="774"/>
        <end position="842"/>
    </location>
</feature>
<evidence type="ECO:0000256" key="1">
    <source>
        <dbReference type="ARBA" id="ARBA00022473"/>
    </source>
</evidence>
<name>A0A6H5I874_9HYME</name>
<dbReference type="InterPro" id="IPR032377">
    <property type="entry name" value="STAR_dimer"/>
</dbReference>
<dbReference type="GO" id="GO:0003729">
    <property type="term" value="F:mRNA binding"/>
    <property type="evidence" value="ECO:0007669"/>
    <property type="project" value="TreeGrafter"/>
</dbReference>
<dbReference type="InterPro" id="IPR004087">
    <property type="entry name" value="KH_dom"/>
</dbReference>
<proteinExistence type="predicted"/>
<keyword evidence="1" id="KW-0217">Developmental protein</keyword>
<feature type="region of interest" description="Disordered" evidence="4">
    <location>
        <begin position="626"/>
        <end position="645"/>
    </location>
</feature>
<dbReference type="AlphaFoldDB" id="A0A6H5I874"/>
<feature type="region of interest" description="Disordered" evidence="4">
    <location>
        <begin position="689"/>
        <end position="755"/>
    </location>
</feature>
<dbReference type="GO" id="GO:0005634">
    <property type="term" value="C:nucleus"/>
    <property type="evidence" value="ECO:0007669"/>
    <property type="project" value="TreeGrafter"/>
</dbReference>
<evidence type="ECO:0000256" key="2">
    <source>
        <dbReference type="ARBA" id="ARBA00022884"/>
    </source>
</evidence>
<dbReference type="PANTHER" id="PTHR11208">
    <property type="entry name" value="RNA-BINDING PROTEIN RELATED"/>
    <property type="match status" value="1"/>
</dbReference>